<protein>
    <submittedName>
        <fullName evidence="2">Uncharacterized protein</fullName>
    </submittedName>
</protein>
<feature type="transmembrane region" description="Helical" evidence="1">
    <location>
        <begin position="16"/>
        <end position="35"/>
    </location>
</feature>
<comment type="caution">
    <text evidence="2">The sequence shown here is derived from an EMBL/GenBank/DDBJ whole genome shotgun (WGS) entry which is preliminary data.</text>
</comment>
<dbReference type="RefSeq" id="WP_125911439.1">
    <property type="nucleotide sequence ID" value="NZ_AP018920.1"/>
</dbReference>
<keyword evidence="3" id="KW-1185">Reference proteome</keyword>
<feature type="transmembrane region" description="Helical" evidence="1">
    <location>
        <begin position="41"/>
        <end position="62"/>
    </location>
</feature>
<dbReference type="Proteomes" id="UP000194360">
    <property type="component" value="Unassembled WGS sequence"/>
</dbReference>
<evidence type="ECO:0000313" key="3">
    <source>
        <dbReference type="Proteomes" id="UP000194360"/>
    </source>
</evidence>
<keyword evidence="1" id="KW-1133">Transmembrane helix</keyword>
<dbReference type="AlphaFoldDB" id="A0A1Y2N322"/>
<name>A0A1Y2N322_PSEAH</name>
<sequence>MPASTDPATDTRWAPWWRYVLVLAVANAVAQTTLLGSTGPVLNALASIVLNVVLFIGVTLWWRRRHRAGPRR</sequence>
<evidence type="ECO:0000313" key="2">
    <source>
        <dbReference type="EMBL" id="OSY41559.1"/>
    </source>
</evidence>
<accession>A0A1Y2N322</accession>
<organism evidence="2 3">
    <name type="scientific">Pseudonocardia autotrophica</name>
    <name type="common">Amycolata autotrophica</name>
    <name type="synonym">Nocardia autotrophica</name>
    <dbReference type="NCBI Taxonomy" id="2074"/>
    <lineage>
        <taxon>Bacteria</taxon>
        <taxon>Bacillati</taxon>
        <taxon>Actinomycetota</taxon>
        <taxon>Actinomycetes</taxon>
        <taxon>Pseudonocardiales</taxon>
        <taxon>Pseudonocardiaceae</taxon>
        <taxon>Pseudonocardia</taxon>
    </lineage>
</organism>
<reference evidence="2 3" key="1">
    <citation type="submission" date="2016-09" db="EMBL/GenBank/DDBJ databases">
        <title>Pseudonocardia autotrophica DSM535, a candidate organism with high potential of specific P450 cytochromes.</title>
        <authorList>
            <person name="Grumaz C."/>
            <person name="Vainshtein Y."/>
            <person name="Kirstahler P."/>
            <person name="Sohn K."/>
        </authorList>
    </citation>
    <scope>NUCLEOTIDE SEQUENCE [LARGE SCALE GENOMIC DNA]</scope>
    <source>
        <strain evidence="2 3">DSM 535</strain>
    </source>
</reference>
<proteinExistence type="predicted"/>
<keyword evidence="1" id="KW-0812">Transmembrane</keyword>
<keyword evidence="1" id="KW-0472">Membrane</keyword>
<dbReference type="EMBL" id="MIGB01000008">
    <property type="protein sequence ID" value="OSY41559.1"/>
    <property type="molecule type" value="Genomic_DNA"/>
</dbReference>
<evidence type="ECO:0000256" key="1">
    <source>
        <dbReference type="SAM" id="Phobius"/>
    </source>
</evidence>
<gene>
    <name evidence="2" type="ORF">BG845_02050</name>
</gene>
<dbReference type="STRING" id="2074.BG845_02050"/>